<feature type="domain" description="NAD-dependent epimerase/dehydratase" evidence="2">
    <location>
        <begin position="9"/>
        <end position="235"/>
    </location>
</feature>
<evidence type="ECO:0000313" key="3">
    <source>
        <dbReference type="EMBL" id="MFL9839844.1"/>
    </source>
</evidence>
<organism evidence="3 4">
    <name type="scientific">Sphingomonas plantiphila</name>
    <dbReference type="NCBI Taxonomy" id="3163295"/>
    <lineage>
        <taxon>Bacteria</taxon>
        <taxon>Pseudomonadati</taxon>
        <taxon>Pseudomonadota</taxon>
        <taxon>Alphaproteobacteria</taxon>
        <taxon>Sphingomonadales</taxon>
        <taxon>Sphingomonadaceae</taxon>
        <taxon>Sphingomonas</taxon>
    </lineage>
</organism>
<sequence>MNDLLNRRVLVTGSAGFIGFHTASLLLQSGAHVLGIDNFTPYYDVSLKEQRNAILSNHPNFQLGRLSIEDAPALRHAWQNFKPDAVIHLAAQAGVRYSIEHPSDYVGTNIVGTFNLFELARHHPVRHFLAASTSSVYGANTQMPFEETQRTQTPMSLYAATKGATELMGHSYAHLFGIPMTFFRFFTVYGPWGRPDMALFKFADAMLRDTPIDVYNNGEMTRDFTYVEDLVRSITDLIGAVPGDTPVEGDSLSPAAPFRVVNIGGGTPTPLMDYIGALEEALGITARKNFLPMQAGDVPATAASPALLRALTGRAPVTPVKEGVAAFVQWYREHASRGKDWAPVVG</sequence>
<dbReference type="Pfam" id="PF01370">
    <property type="entry name" value="Epimerase"/>
    <property type="match status" value="1"/>
</dbReference>
<evidence type="ECO:0000259" key="2">
    <source>
        <dbReference type="Pfam" id="PF01370"/>
    </source>
</evidence>
<dbReference type="RefSeq" id="WP_408076808.1">
    <property type="nucleotide sequence ID" value="NZ_JBELQC010000001.1"/>
</dbReference>
<gene>
    <name evidence="3" type="ORF">ABS767_02610</name>
</gene>
<keyword evidence="1" id="KW-0520">NAD</keyword>
<dbReference type="EMBL" id="JBELQC010000001">
    <property type="protein sequence ID" value="MFL9839844.1"/>
    <property type="molecule type" value="Genomic_DNA"/>
</dbReference>
<dbReference type="InterPro" id="IPR036291">
    <property type="entry name" value="NAD(P)-bd_dom_sf"/>
</dbReference>
<name>A0ABW8YI29_9SPHN</name>
<dbReference type="Gene3D" id="3.90.25.10">
    <property type="entry name" value="UDP-galactose 4-epimerase, domain 1"/>
    <property type="match status" value="1"/>
</dbReference>
<evidence type="ECO:0000256" key="1">
    <source>
        <dbReference type="ARBA" id="ARBA00023027"/>
    </source>
</evidence>
<dbReference type="Proteomes" id="UP001629244">
    <property type="component" value="Unassembled WGS sequence"/>
</dbReference>
<dbReference type="PANTHER" id="PTHR43574">
    <property type="entry name" value="EPIMERASE-RELATED"/>
    <property type="match status" value="1"/>
</dbReference>
<keyword evidence="4" id="KW-1185">Reference proteome</keyword>
<proteinExistence type="predicted"/>
<dbReference type="Gene3D" id="3.40.50.720">
    <property type="entry name" value="NAD(P)-binding Rossmann-like Domain"/>
    <property type="match status" value="1"/>
</dbReference>
<dbReference type="PRINTS" id="PR01713">
    <property type="entry name" value="NUCEPIMERASE"/>
</dbReference>
<dbReference type="InterPro" id="IPR001509">
    <property type="entry name" value="Epimerase_deHydtase"/>
</dbReference>
<reference evidence="3 4" key="1">
    <citation type="submission" date="2024-06" db="EMBL/GenBank/DDBJ databases">
        <authorList>
            <person name="Kaempfer P."/>
            <person name="Viver T."/>
        </authorList>
    </citation>
    <scope>NUCLEOTIDE SEQUENCE [LARGE SCALE GENOMIC DNA]</scope>
    <source>
        <strain evidence="3 4">ST-64</strain>
    </source>
</reference>
<comment type="caution">
    <text evidence="3">The sequence shown here is derived from an EMBL/GenBank/DDBJ whole genome shotgun (WGS) entry which is preliminary data.</text>
</comment>
<protein>
    <submittedName>
        <fullName evidence="3">NAD-dependent epimerase/dehydratase family protein</fullName>
    </submittedName>
</protein>
<dbReference type="SUPFAM" id="SSF51735">
    <property type="entry name" value="NAD(P)-binding Rossmann-fold domains"/>
    <property type="match status" value="1"/>
</dbReference>
<accession>A0ABW8YI29</accession>
<evidence type="ECO:0000313" key="4">
    <source>
        <dbReference type="Proteomes" id="UP001629244"/>
    </source>
</evidence>